<feature type="transmembrane region" description="Helical" evidence="1">
    <location>
        <begin position="12"/>
        <end position="42"/>
    </location>
</feature>
<name>A0A290QBX7_9BACT</name>
<sequence>MNEKNNWLHRAHWSVYAAFWILGLVLIGTILGMICFPLGGLIVGAKRTSLELLIRGARFGSFYFLIWAPAVALTACVMRAYRRRHPDAETPQSSARSPENA</sequence>
<evidence type="ECO:0000313" key="2">
    <source>
        <dbReference type="EMBL" id="ATC65757.1"/>
    </source>
</evidence>
<reference evidence="2 3" key="1">
    <citation type="submission" date="2017-09" db="EMBL/GenBank/DDBJ databases">
        <title>Complete genome sequence of Verrucomicrobial strain HZ-65, isolated from freshwater.</title>
        <authorList>
            <person name="Choi A."/>
        </authorList>
    </citation>
    <scope>NUCLEOTIDE SEQUENCE [LARGE SCALE GENOMIC DNA]</scope>
    <source>
        <strain evidence="2 3">HZ-65</strain>
    </source>
</reference>
<protein>
    <submittedName>
        <fullName evidence="2">Uncharacterized protein</fullName>
    </submittedName>
</protein>
<dbReference type="Proteomes" id="UP000217265">
    <property type="component" value="Chromosome"/>
</dbReference>
<keyword evidence="3" id="KW-1185">Reference proteome</keyword>
<dbReference type="AlphaFoldDB" id="A0A290QBX7"/>
<dbReference type="OrthoDB" id="9967465at2"/>
<gene>
    <name evidence="2" type="ORF">CMV30_18380</name>
</gene>
<keyword evidence="1" id="KW-1133">Transmembrane helix</keyword>
<organism evidence="2 3">
    <name type="scientific">Nibricoccus aquaticus</name>
    <dbReference type="NCBI Taxonomy" id="2576891"/>
    <lineage>
        <taxon>Bacteria</taxon>
        <taxon>Pseudomonadati</taxon>
        <taxon>Verrucomicrobiota</taxon>
        <taxon>Opitutia</taxon>
        <taxon>Opitutales</taxon>
        <taxon>Opitutaceae</taxon>
        <taxon>Nibricoccus</taxon>
    </lineage>
</organism>
<evidence type="ECO:0000313" key="3">
    <source>
        <dbReference type="Proteomes" id="UP000217265"/>
    </source>
</evidence>
<dbReference type="KEGG" id="vbh:CMV30_18380"/>
<evidence type="ECO:0000256" key="1">
    <source>
        <dbReference type="SAM" id="Phobius"/>
    </source>
</evidence>
<dbReference type="RefSeq" id="WP_096057386.1">
    <property type="nucleotide sequence ID" value="NZ_CP023344.1"/>
</dbReference>
<keyword evidence="1" id="KW-0812">Transmembrane</keyword>
<dbReference type="EMBL" id="CP023344">
    <property type="protein sequence ID" value="ATC65757.1"/>
    <property type="molecule type" value="Genomic_DNA"/>
</dbReference>
<feature type="transmembrane region" description="Helical" evidence="1">
    <location>
        <begin position="62"/>
        <end position="81"/>
    </location>
</feature>
<keyword evidence="1" id="KW-0472">Membrane</keyword>
<proteinExistence type="predicted"/>
<accession>A0A290QBX7</accession>